<dbReference type="PROSITE" id="PS01188">
    <property type="entry name" value="ELO"/>
    <property type="match status" value="1"/>
</dbReference>
<gene>
    <name evidence="11" type="ORF">ODALV1_LOCUS7968</name>
</gene>
<evidence type="ECO:0000313" key="11">
    <source>
        <dbReference type="EMBL" id="CAL8091568.1"/>
    </source>
</evidence>
<dbReference type="Pfam" id="PF01151">
    <property type="entry name" value="ELO"/>
    <property type="match status" value="1"/>
</dbReference>
<evidence type="ECO:0000256" key="6">
    <source>
        <dbReference type="ARBA" id="ARBA00022989"/>
    </source>
</evidence>
<evidence type="ECO:0000256" key="10">
    <source>
        <dbReference type="RuleBase" id="RU361115"/>
    </source>
</evidence>
<feature type="transmembrane region" description="Helical" evidence="10">
    <location>
        <begin position="222"/>
        <end position="246"/>
    </location>
</feature>
<keyword evidence="7 10" id="KW-0443">Lipid metabolism</keyword>
<feature type="transmembrane region" description="Helical" evidence="10">
    <location>
        <begin position="56"/>
        <end position="75"/>
    </location>
</feature>
<evidence type="ECO:0000313" key="12">
    <source>
        <dbReference type="Proteomes" id="UP001642540"/>
    </source>
</evidence>
<protein>
    <recommendedName>
        <fullName evidence="10">Elongation of very long chain fatty acids protein</fullName>
        <ecNumber evidence="10">2.3.1.199</ecNumber>
    </recommendedName>
    <alternativeName>
        <fullName evidence="10">Very-long-chain 3-oxoacyl-CoA synthase</fullName>
    </alternativeName>
</protein>
<keyword evidence="2 10" id="KW-0444">Lipid biosynthesis</keyword>
<feature type="transmembrane region" description="Helical" evidence="10">
    <location>
        <begin position="168"/>
        <end position="185"/>
    </location>
</feature>
<comment type="subcellular location">
    <subcellularLocation>
        <location evidence="1">Membrane</location>
        <topology evidence="1">Multi-pass membrane protein</topology>
    </subcellularLocation>
</comment>
<sequence length="298" mass="34956">MMPSSSHSNIRFIAPFSRNLTSPYDPVLDPPYLTVWDFEKFSLDYWRVWLGVNWTWSVYISGIYLSAIFGIQLLMKNRPPFSLRNVLTGWNFFLAVFSLLGAMRTFPEMVFILTKNVEGFGQGFHLSVCQRENHNQASAFWGLLFTLSKAVELGDTVFIVLRKQPLIFLHWYHHITVLGYTWFTYESYDATSRWFMVMNYMVHSLMYTYYGLKSLRISVPRFVSMLITTLQLSQMIVGVFVNVYAYYVKTQGVNCLVETKHINLALIMYVSYFILFGNFFYNAYFNRKRIAMSAKKAK</sequence>
<keyword evidence="9 10" id="KW-0275">Fatty acid biosynthesis</keyword>
<dbReference type="PANTHER" id="PTHR11157">
    <property type="entry name" value="FATTY ACID ACYL TRANSFERASE-RELATED"/>
    <property type="match status" value="1"/>
</dbReference>
<keyword evidence="5 10" id="KW-0276">Fatty acid metabolism</keyword>
<evidence type="ECO:0000256" key="5">
    <source>
        <dbReference type="ARBA" id="ARBA00022832"/>
    </source>
</evidence>
<keyword evidence="12" id="KW-1185">Reference proteome</keyword>
<feature type="transmembrane region" description="Helical" evidence="10">
    <location>
        <begin position="87"/>
        <end position="106"/>
    </location>
</feature>
<evidence type="ECO:0000256" key="8">
    <source>
        <dbReference type="ARBA" id="ARBA00023136"/>
    </source>
</evidence>
<evidence type="ECO:0000256" key="9">
    <source>
        <dbReference type="ARBA" id="ARBA00023160"/>
    </source>
</evidence>
<comment type="catalytic activity">
    <reaction evidence="10">
        <text>a very-long-chain acyl-CoA + malonyl-CoA + H(+) = a very-long-chain 3-oxoacyl-CoA + CO2 + CoA</text>
        <dbReference type="Rhea" id="RHEA:32727"/>
        <dbReference type="ChEBI" id="CHEBI:15378"/>
        <dbReference type="ChEBI" id="CHEBI:16526"/>
        <dbReference type="ChEBI" id="CHEBI:57287"/>
        <dbReference type="ChEBI" id="CHEBI:57384"/>
        <dbReference type="ChEBI" id="CHEBI:90725"/>
        <dbReference type="ChEBI" id="CHEBI:90736"/>
        <dbReference type="EC" id="2.3.1.199"/>
    </reaction>
</comment>
<organism evidence="11 12">
    <name type="scientific">Orchesella dallaii</name>
    <dbReference type="NCBI Taxonomy" id="48710"/>
    <lineage>
        <taxon>Eukaryota</taxon>
        <taxon>Metazoa</taxon>
        <taxon>Ecdysozoa</taxon>
        <taxon>Arthropoda</taxon>
        <taxon>Hexapoda</taxon>
        <taxon>Collembola</taxon>
        <taxon>Entomobryomorpha</taxon>
        <taxon>Entomobryoidea</taxon>
        <taxon>Orchesellidae</taxon>
        <taxon>Orchesellinae</taxon>
        <taxon>Orchesella</taxon>
    </lineage>
</organism>
<dbReference type="EMBL" id="CAXLJM020000024">
    <property type="protein sequence ID" value="CAL8091568.1"/>
    <property type="molecule type" value="Genomic_DNA"/>
</dbReference>
<feature type="transmembrane region" description="Helical" evidence="10">
    <location>
        <begin position="191"/>
        <end position="210"/>
    </location>
</feature>
<feature type="transmembrane region" description="Helical" evidence="10">
    <location>
        <begin position="266"/>
        <end position="285"/>
    </location>
</feature>
<evidence type="ECO:0000256" key="2">
    <source>
        <dbReference type="ARBA" id="ARBA00022516"/>
    </source>
</evidence>
<evidence type="ECO:0000256" key="4">
    <source>
        <dbReference type="ARBA" id="ARBA00022692"/>
    </source>
</evidence>
<comment type="caution">
    <text evidence="11">The sequence shown here is derived from an EMBL/GenBank/DDBJ whole genome shotgun (WGS) entry which is preliminary data.</text>
</comment>
<dbReference type="InterPro" id="IPR002076">
    <property type="entry name" value="ELO_fam"/>
</dbReference>
<dbReference type="Proteomes" id="UP001642540">
    <property type="component" value="Unassembled WGS sequence"/>
</dbReference>
<comment type="similarity">
    <text evidence="10">Belongs to the ELO family.</text>
</comment>
<reference evidence="11 12" key="1">
    <citation type="submission" date="2024-08" db="EMBL/GenBank/DDBJ databases">
        <authorList>
            <person name="Cucini C."/>
            <person name="Frati F."/>
        </authorList>
    </citation>
    <scope>NUCLEOTIDE SEQUENCE [LARGE SCALE GENOMIC DNA]</scope>
</reference>
<keyword evidence="4 10" id="KW-0812">Transmembrane</keyword>
<evidence type="ECO:0000256" key="1">
    <source>
        <dbReference type="ARBA" id="ARBA00004141"/>
    </source>
</evidence>
<accession>A0ABP1Q6S1</accession>
<keyword evidence="8 10" id="KW-0472">Membrane</keyword>
<dbReference type="InterPro" id="IPR030457">
    <property type="entry name" value="ELO_CS"/>
</dbReference>
<dbReference type="PANTHER" id="PTHR11157:SF17">
    <property type="entry name" value="ELONGATION OF VERY LONG CHAIN FATTY ACIDS PROTEIN 6"/>
    <property type="match status" value="1"/>
</dbReference>
<dbReference type="EC" id="2.3.1.199" evidence="10"/>
<evidence type="ECO:0000256" key="3">
    <source>
        <dbReference type="ARBA" id="ARBA00022679"/>
    </source>
</evidence>
<name>A0ABP1Q6S1_9HEXA</name>
<keyword evidence="3 10" id="KW-0808">Transferase</keyword>
<keyword evidence="6 10" id="KW-1133">Transmembrane helix</keyword>
<feature type="transmembrane region" description="Helical" evidence="10">
    <location>
        <begin position="140"/>
        <end position="161"/>
    </location>
</feature>
<evidence type="ECO:0000256" key="7">
    <source>
        <dbReference type="ARBA" id="ARBA00023098"/>
    </source>
</evidence>
<proteinExistence type="inferred from homology"/>